<dbReference type="Gene3D" id="1.20.1640.10">
    <property type="entry name" value="Multidrug efflux transporter AcrB transmembrane domain"/>
    <property type="match status" value="1"/>
</dbReference>
<gene>
    <name evidence="2" type="ORF">VIOR3934_18860</name>
</gene>
<evidence type="ECO:0000256" key="1">
    <source>
        <dbReference type="SAM" id="Phobius"/>
    </source>
</evidence>
<dbReference type="Pfam" id="PF00873">
    <property type="entry name" value="ACR_tran"/>
    <property type="match status" value="1"/>
</dbReference>
<protein>
    <submittedName>
        <fullName evidence="2">Acriflavin resistance protein</fullName>
    </submittedName>
</protein>
<dbReference type="Gene3D" id="3.30.70.1440">
    <property type="entry name" value="Multidrug efflux transporter AcrB pore domain"/>
    <property type="match status" value="1"/>
</dbReference>
<comment type="caution">
    <text evidence="2">The sequence shown here is derived from an EMBL/GenBank/DDBJ whole genome shotgun (WGS) entry which is preliminary data.</text>
</comment>
<name>F9SWI6_VIBOR</name>
<dbReference type="PANTHER" id="PTHR32063">
    <property type="match status" value="1"/>
</dbReference>
<evidence type="ECO:0000313" key="2">
    <source>
        <dbReference type="EMBL" id="EGU47627.1"/>
    </source>
</evidence>
<keyword evidence="1" id="KW-0812">Transmembrane</keyword>
<dbReference type="InterPro" id="IPR001036">
    <property type="entry name" value="Acrflvin-R"/>
</dbReference>
<proteinExistence type="predicted"/>
<keyword evidence="1" id="KW-0472">Membrane</keyword>
<dbReference type="GO" id="GO:0005886">
    <property type="term" value="C:plasma membrane"/>
    <property type="evidence" value="ECO:0007669"/>
    <property type="project" value="TreeGrafter"/>
</dbReference>
<dbReference type="PATRIC" id="fig|675816.5.peg.3285"/>
<dbReference type="PANTHER" id="PTHR32063:SF23">
    <property type="entry name" value="HAE1 FAMILY EFFLLUX PUMP PERMEASE COMPONENT"/>
    <property type="match status" value="1"/>
</dbReference>
<feature type="transmembrane region" description="Helical" evidence="1">
    <location>
        <begin position="70"/>
        <end position="90"/>
    </location>
</feature>
<keyword evidence="1" id="KW-1133">Transmembrane helix</keyword>
<feature type="transmembrane region" description="Helical" evidence="1">
    <location>
        <begin position="96"/>
        <end position="121"/>
    </location>
</feature>
<reference evidence="2 3" key="1">
    <citation type="journal article" date="2012" name="Int. J. Syst. Evol. Microbiol.">
        <title>Vibrio caribbeanicus sp. nov., isolated from the marine sponge Scleritoderma cyanea.</title>
        <authorList>
            <person name="Hoffmann M."/>
            <person name="Monday S.R."/>
            <person name="Allard M.W."/>
            <person name="Strain E.A."/>
            <person name="Whittaker P."/>
            <person name="Naum M."/>
            <person name="McCarthy P.J."/>
            <person name="Lopez J.V."/>
            <person name="Fischer M."/>
            <person name="Brown E.W."/>
        </authorList>
    </citation>
    <scope>NUCLEOTIDE SEQUENCE [LARGE SCALE GENOMIC DNA]</scope>
    <source>
        <strain evidence="3">CIP 102891 / ATCC 33934</strain>
    </source>
</reference>
<dbReference type="AlphaFoldDB" id="F9SWI6"/>
<organism evidence="2 3">
    <name type="scientific">Vibrio orientalis CIP 102891 = ATCC 33934</name>
    <dbReference type="NCBI Taxonomy" id="675816"/>
    <lineage>
        <taxon>Bacteria</taxon>
        <taxon>Pseudomonadati</taxon>
        <taxon>Pseudomonadota</taxon>
        <taxon>Gammaproteobacteria</taxon>
        <taxon>Vibrionales</taxon>
        <taxon>Vibrionaceae</taxon>
        <taxon>Vibrio</taxon>
        <taxon>Vibrio oreintalis group</taxon>
    </lineage>
</organism>
<sequence>MVTGYSASDVQAYLDAELPKLLKAGQGYEYNGVIKELNESEAGTQILFGLALIFIFLILAAQFESFVDPLIILLTVPLCLVGALVTLNVFGHSLNLYSKIGLLTLVGLVTKHGILLVEFANLKRKEGYGAKTAALMSAKSRLRPILMTSLTMIIGSLPLALAEGPGSLGRINIGLVLVGGLTIGTFFSLFVVPMAYVAIASMSEPDDSFEFVTERL</sequence>
<dbReference type="EMBL" id="AFWH01000048">
    <property type="protein sequence ID" value="EGU47627.1"/>
    <property type="molecule type" value="Genomic_DNA"/>
</dbReference>
<dbReference type="Proteomes" id="UP000002817">
    <property type="component" value="Unassembled WGS sequence"/>
</dbReference>
<feature type="transmembrane region" description="Helical" evidence="1">
    <location>
        <begin position="142"/>
        <end position="161"/>
    </location>
</feature>
<evidence type="ECO:0000313" key="3">
    <source>
        <dbReference type="Proteomes" id="UP000002817"/>
    </source>
</evidence>
<feature type="transmembrane region" description="Helical" evidence="1">
    <location>
        <begin position="173"/>
        <end position="199"/>
    </location>
</feature>
<accession>F9SWI6</accession>
<dbReference type="GO" id="GO:0042910">
    <property type="term" value="F:xenobiotic transmembrane transporter activity"/>
    <property type="evidence" value="ECO:0007669"/>
    <property type="project" value="TreeGrafter"/>
</dbReference>
<dbReference type="SUPFAM" id="SSF82866">
    <property type="entry name" value="Multidrug efflux transporter AcrB transmembrane domain"/>
    <property type="match status" value="1"/>
</dbReference>
<feature type="transmembrane region" description="Helical" evidence="1">
    <location>
        <begin position="46"/>
        <end position="63"/>
    </location>
</feature>